<dbReference type="OrthoDB" id="2192946at2759"/>
<protein>
    <recommendedName>
        <fullName evidence="5">Spindle pole body component</fullName>
    </recommendedName>
</protein>
<dbReference type="GO" id="GO:0043015">
    <property type="term" value="F:gamma-tubulin binding"/>
    <property type="evidence" value="ECO:0007669"/>
    <property type="project" value="InterPro"/>
</dbReference>
<gene>
    <name evidence="9" type="ORF">D0861_02770</name>
</gene>
<dbReference type="GO" id="GO:0000278">
    <property type="term" value="P:mitotic cell cycle"/>
    <property type="evidence" value="ECO:0007669"/>
    <property type="project" value="TreeGrafter"/>
</dbReference>
<dbReference type="Pfam" id="PF04130">
    <property type="entry name" value="GCP_C_terminal"/>
    <property type="match status" value="1"/>
</dbReference>
<feature type="compositionally biased region" description="Basic and acidic residues" evidence="6">
    <location>
        <begin position="57"/>
        <end position="69"/>
    </location>
</feature>
<dbReference type="GO" id="GO:0031122">
    <property type="term" value="P:cytoplasmic microtubule organization"/>
    <property type="evidence" value="ECO:0007669"/>
    <property type="project" value="TreeGrafter"/>
</dbReference>
<feature type="region of interest" description="Disordered" evidence="6">
    <location>
        <begin position="752"/>
        <end position="798"/>
    </location>
</feature>
<dbReference type="GO" id="GO:0044732">
    <property type="term" value="C:mitotic spindle pole body"/>
    <property type="evidence" value="ECO:0007669"/>
    <property type="project" value="TreeGrafter"/>
</dbReference>
<feature type="compositionally biased region" description="Basic and acidic residues" evidence="6">
    <location>
        <begin position="88"/>
        <end position="108"/>
    </location>
</feature>
<keyword evidence="2 5" id="KW-0963">Cytoplasm</keyword>
<evidence type="ECO:0000313" key="9">
    <source>
        <dbReference type="EMBL" id="RMY92018.1"/>
    </source>
</evidence>
<evidence type="ECO:0000256" key="4">
    <source>
        <dbReference type="ARBA" id="ARBA00023212"/>
    </source>
</evidence>
<dbReference type="Proteomes" id="UP000268823">
    <property type="component" value="Unassembled WGS sequence"/>
</dbReference>
<feature type="domain" description="Gamma tubulin complex component protein N-terminal" evidence="8">
    <location>
        <begin position="168"/>
        <end position="506"/>
    </location>
</feature>
<dbReference type="Gene3D" id="1.20.120.1900">
    <property type="entry name" value="Gamma-tubulin complex, C-terminal domain"/>
    <property type="match status" value="1"/>
</dbReference>
<evidence type="ECO:0000313" key="10">
    <source>
        <dbReference type="Proteomes" id="UP000268823"/>
    </source>
</evidence>
<dbReference type="VEuPathDB" id="FungiDB:BTJ68_12846"/>
<evidence type="ECO:0000256" key="2">
    <source>
        <dbReference type="ARBA" id="ARBA00022490"/>
    </source>
</evidence>
<keyword evidence="4 5" id="KW-0206">Cytoskeleton</keyword>
<dbReference type="GO" id="GO:0000930">
    <property type="term" value="C:gamma-tubulin complex"/>
    <property type="evidence" value="ECO:0007669"/>
    <property type="project" value="TreeGrafter"/>
</dbReference>
<evidence type="ECO:0000259" key="7">
    <source>
        <dbReference type="Pfam" id="PF04130"/>
    </source>
</evidence>
<sequence>MSSAPPSRPSSLAEPRRTSAASARMKSRPTSTNMDQERADSRTGPARKTSTTTTTETRTERKSLEERLIRRTRSPLKPTEPSGTNARKSKDAAERPSQRVEKAKREGSSGRNEGTATWSPQASLLAPTTSAPLAGRVSVPPQGQHAPTTLSPLALGSFNLEEQERAVIEDLLFVLMGFEGQYITYASTYNPLDEKSRLTGPAFKVASGLDPSLRDLASGMLRTATQYSALEAFVDAMGKEESGTVNHALCAAIRKLLKDYLILIAQLEHQLLTNAGFTLHQLNLHLKPTGHMMQQLYALGHEILKENGMLGDTEEDDVDASDDFENILESLREGRDAGIPGKKSCKGGSTLRLLTRRLQSSAGDPAATQLLTTLLRESSRPYMRMLNEWLHHGNVRDPHSEFLIREAKSIKREGLQQDYTDEYWEKRYTLRPELVPPQLEGVKERVLLAGKYLNVVRECGGLSPSDTNSTSEKRKAIPQTFDDAEFLENVSSAYAFANMSLLHLLLTTHALPSRLRSLKHYFFLDRSDFFSYFLELSSSELRKPSRNVNAGKLQSLLDIVLRQPGSVAAEDPFKEDVRVELSDTGLTGWLMRVVNVQGMDADASSLSLNYGAGGSTGGGKDGEKDISGYEALTLDYSVPFPLSLIISRNTLTRYQLLFRYLLSLRHLEVLLTQSWMEHTKGPAWIHRARRGKAGTVSAEVRDRQRKIENWKRRAWCLRARMLCFVQQLLYFCTSEVIEPNWASFMSRLSSSAGGDETAGKERSSSSRPQSQRQTAGTEPGLLSKSIGGDGDEAENEGQEKVKRTVDELMQDHVDFLATCLKECMLTNSKLLRINSKVMSTCSMFANYTASLSRYLASADPDLSTTSPPSASSSSAAYDPAKLDKLFSILQQYEDHFTRHLKILLDALNYLAATETVVFLVPETFHLPPPETLWAPGLLLALCAPPPPTLLAPITAVLTGLFLPPAPAPRSAPALSRACIRFAFSCATASASSYINAFTTTRSPKSRAVDPDTYIFSLDFLRAAMAVRAELLAALDSPGL</sequence>
<evidence type="ECO:0000256" key="1">
    <source>
        <dbReference type="ARBA" id="ARBA00010337"/>
    </source>
</evidence>
<name>A0A3M7FT57_HORWE</name>
<dbReference type="InterPro" id="IPR040457">
    <property type="entry name" value="GCP_C"/>
</dbReference>
<feature type="compositionally biased region" description="Low complexity" evidence="6">
    <location>
        <begin position="1"/>
        <end position="13"/>
    </location>
</feature>
<comment type="similarity">
    <text evidence="1 5">Belongs to the TUBGCP family.</text>
</comment>
<reference evidence="9 10" key="1">
    <citation type="journal article" date="2018" name="BMC Genomics">
        <title>Genomic evidence for intraspecific hybridization in a clonal and extremely halotolerant yeast.</title>
        <authorList>
            <person name="Gostincar C."/>
            <person name="Stajich J.E."/>
            <person name="Zupancic J."/>
            <person name="Zalar P."/>
            <person name="Gunde-Cimerman N."/>
        </authorList>
    </citation>
    <scope>NUCLEOTIDE SEQUENCE [LARGE SCALE GENOMIC DNA]</scope>
    <source>
        <strain evidence="9 10">EXF-2788</strain>
    </source>
</reference>
<dbReference type="GO" id="GO:0051011">
    <property type="term" value="F:microtubule minus-end binding"/>
    <property type="evidence" value="ECO:0007669"/>
    <property type="project" value="TreeGrafter"/>
</dbReference>
<comment type="caution">
    <text evidence="9">The sequence shown here is derived from an EMBL/GenBank/DDBJ whole genome shotgun (WGS) entry which is preliminary data.</text>
</comment>
<accession>A0A3M7FT57</accession>
<evidence type="ECO:0000256" key="5">
    <source>
        <dbReference type="RuleBase" id="RU363050"/>
    </source>
</evidence>
<dbReference type="GO" id="GO:0007020">
    <property type="term" value="P:microtubule nucleation"/>
    <property type="evidence" value="ECO:0007669"/>
    <property type="project" value="InterPro"/>
</dbReference>
<dbReference type="Pfam" id="PF17681">
    <property type="entry name" value="GCP_N_terminal"/>
    <property type="match status" value="1"/>
</dbReference>
<evidence type="ECO:0000256" key="6">
    <source>
        <dbReference type="SAM" id="MobiDB-lite"/>
    </source>
</evidence>
<comment type="subcellular location">
    <subcellularLocation>
        <location evidence="5">Cytoplasm</location>
        <location evidence="5">Cytoskeleton</location>
        <location evidence="5">Microtubule organizing center</location>
    </subcellularLocation>
</comment>
<dbReference type="GO" id="GO:0051225">
    <property type="term" value="P:spindle assembly"/>
    <property type="evidence" value="ECO:0007669"/>
    <property type="project" value="TreeGrafter"/>
</dbReference>
<keyword evidence="3 5" id="KW-0493">Microtubule</keyword>
<dbReference type="GO" id="GO:0051321">
    <property type="term" value="P:meiotic cell cycle"/>
    <property type="evidence" value="ECO:0007669"/>
    <property type="project" value="TreeGrafter"/>
</dbReference>
<evidence type="ECO:0000256" key="3">
    <source>
        <dbReference type="ARBA" id="ARBA00022701"/>
    </source>
</evidence>
<feature type="compositionally biased region" description="Low complexity" evidence="6">
    <location>
        <begin position="47"/>
        <end position="56"/>
    </location>
</feature>
<dbReference type="InterPro" id="IPR041470">
    <property type="entry name" value="GCP_N"/>
</dbReference>
<dbReference type="GO" id="GO:0005874">
    <property type="term" value="C:microtubule"/>
    <property type="evidence" value="ECO:0007669"/>
    <property type="project" value="UniProtKB-KW"/>
</dbReference>
<feature type="region of interest" description="Disordered" evidence="6">
    <location>
        <begin position="1"/>
        <end position="124"/>
    </location>
</feature>
<dbReference type="InterPro" id="IPR042241">
    <property type="entry name" value="GCP_C_sf"/>
</dbReference>
<organism evidence="9 10">
    <name type="scientific">Hortaea werneckii</name>
    <name type="common">Black yeast</name>
    <name type="synonym">Cladosporium werneckii</name>
    <dbReference type="NCBI Taxonomy" id="91943"/>
    <lineage>
        <taxon>Eukaryota</taxon>
        <taxon>Fungi</taxon>
        <taxon>Dikarya</taxon>
        <taxon>Ascomycota</taxon>
        <taxon>Pezizomycotina</taxon>
        <taxon>Dothideomycetes</taxon>
        <taxon>Dothideomycetidae</taxon>
        <taxon>Mycosphaerellales</taxon>
        <taxon>Teratosphaeriaceae</taxon>
        <taxon>Hortaea</taxon>
    </lineage>
</organism>
<proteinExistence type="inferred from homology"/>
<dbReference type="PANTHER" id="PTHR19302:SF13">
    <property type="entry name" value="GAMMA-TUBULIN COMPLEX COMPONENT 2"/>
    <property type="match status" value="1"/>
</dbReference>
<dbReference type="EMBL" id="QWIR01000034">
    <property type="protein sequence ID" value="RMY92018.1"/>
    <property type="molecule type" value="Genomic_DNA"/>
</dbReference>
<feature type="compositionally biased region" description="Polar residues" evidence="6">
    <location>
        <begin position="109"/>
        <end position="124"/>
    </location>
</feature>
<dbReference type="InterPro" id="IPR007259">
    <property type="entry name" value="GCP"/>
</dbReference>
<feature type="domain" description="Gamma tubulin complex component C-terminal" evidence="7">
    <location>
        <begin position="511"/>
        <end position="913"/>
    </location>
</feature>
<dbReference type="GO" id="GO:0000922">
    <property type="term" value="C:spindle pole"/>
    <property type="evidence" value="ECO:0007669"/>
    <property type="project" value="InterPro"/>
</dbReference>
<dbReference type="AlphaFoldDB" id="A0A3M7FT57"/>
<dbReference type="PANTHER" id="PTHR19302">
    <property type="entry name" value="GAMMA TUBULIN COMPLEX PROTEIN"/>
    <property type="match status" value="1"/>
</dbReference>
<evidence type="ECO:0000259" key="8">
    <source>
        <dbReference type="Pfam" id="PF17681"/>
    </source>
</evidence>